<reference evidence="2 3" key="1">
    <citation type="submission" date="2020-04" db="EMBL/GenBank/DDBJ databases">
        <title>Massilia sp. RP-1-19 isolated from soil.</title>
        <authorList>
            <person name="Dahal R.H."/>
        </authorList>
    </citation>
    <scope>NUCLEOTIDE SEQUENCE [LARGE SCALE GENOMIC DNA]</scope>
    <source>
        <strain evidence="2 3">RP-1-19</strain>
    </source>
</reference>
<evidence type="ECO:0000313" key="3">
    <source>
        <dbReference type="Proteomes" id="UP000583752"/>
    </source>
</evidence>
<keyword evidence="3" id="KW-1185">Reference proteome</keyword>
<dbReference type="Pfam" id="PF16289">
    <property type="entry name" value="PIN_12"/>
    <property type="match status" value="1"/>
</dbReference>
<gene>
    <name evidence="2" type="ORF">HHL21_10090</name>
</gene>
<name>A0A848HNN4_9BURK</name>
<proteinExistence type="predicted"/>
<dbReference type="AlphaFoldDB" id="A0A848HNN4"/>
<dbReference type="InterPro" id="IPR032557">
    <property type="entry name" value="DUF4935"/>
</dbReference>
<accession>A0A848HNN4</accession>
<evidence type="ECO:0000313" key="2">
    <source>
        <dbReference type="EMBL" id="NML61421.1"/>
    </source>
</evidence>
<dbReference type="RefSeq" id="WP_169465330.1">
    <property type="nucleotide sequence ID" value="NZ_JABBGG010000005.1"/>
</dbReference>
<sequence length="309" mass="35141">MDVFHLVIDTSMLRRFPFQHPDFQRLLRQCQMGSLKLYIPHIALEEERTAQLAKHVEYVEKMKLLFDKLQRGMQGMLVEGLPEPHLDLWDVDEVARNSQTTFNRFVATNKIEVIEISMEHAANAWTRYFNVDLPFSPAEEREQRRKDIPDSWILEAGIEIKNRKGHRCALVGDNKLAEAFKKEGFKVYREVETLLNDIELATAVIAIRPPVVEEVAVPLHQLRSPSFKEMDIIVLGLIEALNTPSKDELFSTLENAGFDRAIAEHEARTLVLSGRLNDTGTHLIPTSRALAQQAAGTEVVISVLLKVAL</sequence>
<organism evidence="2 3">
    <name type="scientific">Massilia polaris</name>
    <dbReference type="NCBI Taxonomy" id="2728846"/>
    <lineage>
        <taxon>Bacteria</taxon>
        <taxon>Pseudomonadati</taxon>
        <taxon>Pseudomonadota</taxon>
        <taxon>Betaproteobacteria</taxon>
        <taxon>Burkholderiales</taxon>
        <taxon>Oxalobacteraceae</taxon>
        <taxon>Telluria group</taxon>
        <taxon>Massilia</taxon>
    </lineage>
</organism>
<protein>
    <submittedName>
        <fullName evidence="2">DUF4935 domain-containing protein</fullName>
    </submittedName>
</protein>
<evidence type="ECO:0000259" key="1">
    <source>
        <dbReference type="Pfam" id="PF16289"/>
    </source>
</evidence>
<feature type="domain" description="DUF4935" evidence="1">
    <location>
        <begin position="6"/>
        <end position="175"/>
    </location>
</feature>
<comment type="caution">
    <text evidence="2">The sequence shown here is derived from an EMBL/GenBank/DDBJ whole genome shotgun (WGS) entry which is preliminary data.</text>
</comment>
<dbReference type="EMBL" id="JABBGG010000005">
    <property type="protein sequence ID" value="NML61421.1"/>
    <property type="molecule type" value="Genomic_DNA"/>
</dbReference>
<dbReference type="Proteomes" id="UP000583752">
    <property type="component" value="Unassembled WGS sequence"/>
</dbReference>